<proteinExistence type="predicted"/>
<comment type="caution">
    <text evidence="2">The sequence shown here is derived from an EMBL/GenBank/DDBJ whole genome shotgun (WGS) entry which is preliminary data.</text>
</comment>
<dbReference type="EMBL" id="JADNYJ010000012">
    <property type="protein sequence ID" value="KAF8908171.1"/>
    <property type="molecule type" value="Genomic_DNA"/>
</dbReference>
<keyword evidence="3" id="KW-1185">Reference proteome</keyword>
<protein>
    <submittedName>
        <fullName evidence="2">Uncharacterized protein</fullName>
    </submittedName>
</protein>
<reference evidence="2" key="1">
    <citation type="submission" date="2020-11" db="EMBL/GenBank/DDBJ databases">
        <authorList>
            <consortium name="DOE Joint Genome Institute"/>
            <person name="Ahrendt S."/>
            <person name="Riley R."/>
            <person name="Andreopoulos W."/>
            <person name="LaButti K."/>
            <person name="Pangilinan J."/>
            <person name="Ruiz-duenas F.J."/>
            <person name="Barrasa J.M."/>
            <person name="Sanchez-Garcia M."/>
            <person name="Camarero S."/>
            <person name="Miyauchi S."/>
            <person name="Serrano A."/>
            <person name="Linde D."/>
            <person name="Babiker R."/>
            <person name="Drula E."/>
            <person name="Ayuso-Fernandez I."/>
            <person name="Pacheco R."/>
            <person name="Padilla G."/>
            <person name="Ferreira P."/>
            <person name="Barriuso J."/>
            <person name="Kellner H."/>
            <person name="Castanera R."/>
            <person name="Alfaro M."/>
            <person name="Ramirez L."/>
            <person name="Pisabarro A.G."/>
            <person name="Kuo A."/>
            <person name="Tritt A."/>
            <person name="Lipzen A."/>
            <person name="He G."/>
            <person name="Yan M."/>
            <person name="Ng V."/>
            <person name="Cullen D."/>
            <person name="Martin F."/>
            <person name="Rosso M.-N."/>
            <person name="Henrissat B."/>
            <person name="Hibbett D."/>
            <person name="Martinez A.T."/>
            <person name="Grigoriev I.V."/>
        </authorList>
    </citation>
    <scope>NUCLEOTIDE SEQUENCE</scope>
    <source>
        <strain evidence="2">AH 44721</strain>
    </source>
</reference>
<evidence type="ECO:0000313" key="2">
    <source>
        <dbReference type="EMBL" id="KAF8908171.1"/>
    </source>
</evidence>
<evidence type="ECO:0000313" key="3">
    <source>
        <dbReference type="Proteomes" id="UP000724874"/>
    </source>
</evidence>
<feature type="compositionally biased region" description="Acidic residues" evidence="1">
    <location>
        <begin position="316"/>
        <end position="328"/>
    </location>
</feature>
<sequence>MSLPLELVNEIVHYILDSAPPRSGDSAEEGQNLKPDWNLIRSFTLTSHAFRHLGLASWFRQLYLPSASDLEAIDTYFPLIKSQWCRHLHCVQPSGKIIIWDLSGFQRLFSLRLDWLKKSRVDYDETGDVIPFIKADESPIRDLEIRGVRYLSPMMLNALTCPFAHVMTLKLHVEKIWCGLCHTVNSIRFPTPAPKSFEYKGGLGLPIHYARVLYSLGSLEKVYIRILDRKHGVQTPGLSADSNDNFWVGECDRCMLLMYDDEKFLKAWVARKRGSKIDGIDEKVIYKAPPRLQLVQWDFYHLDVLSDTEGEYDYLESAEEDLSDDPSDVEFPQLTDNHEDA</sequence>
<feature type="region of interest" description="Disordered" evidence="1">
    <location>
        <begin position="316"/>
        <end position="341"/>
    </location>
</feature>
<gene>
    <name evidence="2" type="ORF">CPB84DRAFT_1674454</name>
</gene>
<name>A0A9P5NX34_GYMJU</name>
<organism evidence="2 3">
    <name type="scientific">Gymnopilus junonius</name>
    <name type="common">Spectacular rustgill mushroom</name>
    <name type="synonym">Gymnopilus spectabilis subsp. junonius</name>
    <dbReference type="NCBI Taxonomy" id="109634"/>
    <lineage>
        <taxon>Eukaryota</taxon>
        <taxon>Fungi</taxon>
        <taxon>Dikarya</taxon>
        <taxon>Basidiomycota</taxon>
        <taxon>Agaricomycotina</taxon>
        <taxon>Agaricomycetes</taxon>
        <taxon>Agaricomycetidae</taxon>
        <taxon>Agaricales</taxon>
        <taxon>Agaricineae</taxon>
        <taxon>Hymenogastraceae</taxon>
        <taxon>Gymnopilus</taxon>
    </lineage>
</organism>
<evidence type="ECO:0000256" key="1">
    <source>
        <dbReference type="SAM" id="MobiDB-lite"/>
    </source>
</evidence>
<dbReference type="AlphaFoldDB" id="A0A9P5NX34"/>
<dbReference type="Proteomes" id="UP000724874">
    <property type="component" value="Unassembled WGS sequence"/>
</dbReference>
<dbReference type="OrthoDB" id="3167300at2759"/>
<accession>A0A9P5NX34</accession>